<gene>
    <name evidence="1" type="ORF">EG328_007155</name>
</gene>
<name>A0A8H3UG25_VENIN</name>
<evidence type="ECO:0000313" key="1">
    <source>
        <dbReference type="EMBL" id="KAE9968970.1"/>
    </source>
</evidence>
<dbReference type="Proteomes" id="UP000447873">
    <property type="component" value="Unassembled WGS sequence"/>
</dbReference>
<protein>
    <submittedName>
        <fullName evidence="1">Uncharacterized protein</fullName>
    </submittedName>
</protein>
<sequence>MSAPTLFKIASAINAISIPGHLIMGLTKVYPSLRLLGDRKHAGALAGARNSWDNVHVLLLINAILNYQWSQTSGPTTQGEKFIVLAMFLAGLPSSIRYFKAKEYGGVGPMFIAPASTLIAMLMSG</sequence>
<proteinExistence type="predicted"/>
<accession>A0A8H3UG25</accession>
<comment type="caution">
    <text evidence="1">The sequence shown here is derived from an EMBL/GenBank/DDBJ whole genome shotgun (WGS) entry which is preliminary data.</text>
</comment>
<dbReference type="AlphaFoldDB" id="A0A8H3UG25"/>
<organism evidence="1 2">
    <name type="scientific">Venturia inaequalis</name>
    <name type="common">Apple scab fungus</name>
    <dbReference type="NCBI Taxonomy" id="5025"/>
    <lineage>
        <taxon>Eukaryota</taxon>
        <taxon>Fungi</taxon>
        <taxon>Dikarya</taxon>
        <taxon>Ascomycota</taxon>
        <taxon>Pezizomycotina</taxon>
        <taxon>Dothideomycetes</taxon>
        <taxon>Pleosporomycetidae</taxon>
        <taxon>Venturiales</taxon>
        <taxon>Venturiaceae</taxon>
        <taxon>Venturia</taxon>
    </lineage>
</organism>
<evidence type="ECO:0000313" key="2">
    <source>
        <dbReference type="Proteomes" id="UP000447873"/>
    </source>
</evidence>
<reference evidence="1 2" key="1">
    <citation type="submission" date="2018-12" db="EMBL/GenBank/DDBJ databases">
        <title>Venturia inaequalis Genome Resource.</title>
        <authorList>
            <person name="Lichtner F.J."/>
        </authorList>
    </citation>
    <scope>NUCLEOTIDE SEQUENCE [LARGE SCALE GENOMIC DNA]</scope>
    <source>
        <strain evidence="1 2">120213</strain>
    </source>
</reference>
<dbReference type="EMBL" id="WNWS01000384">
    <property type="protein sequence ID" value="KAE9968970.1"/>
    <property type="molecule type" value="Genomic_DNA"/>
</dbReference>
<dbReference type="OrthoDB" id="4502040at2759"/>